<gene>
    <name evidence="2" type="ORF">SM436_26140</name>
</gene>
<reference evidence="2 3" key="1">
    <citation type="submission" date="2023-11" db="EMBL/GenBank/DDBJ databases">
        <title>Actinomadura monticuli sp. nov., isolated from volcanic ash.</title>
        <authorList>
            <person name="Lee S.D."/>
            <person name="Yang H."/>
            <person name="Kim I.S."/>
        </authorList>
    </citation>
    <scope>NUCLEOTIDE SEQUENCE [LARGE SCALE GENOMIC DNA]</scope>
    <source>
        <strain evidence="2 3">DSM 45346</strain>
    </source>
</reference>
<accession>A0ABV4R5M9</accession>
<evidence type="ECO:0000313" key="2">
    <source>
        <dbReference type="EMBL" id="MFA1557173.1"/>
    </source>
</evidence>
<feature type="domain" description="Nif11" evidence="1">
    <location>
        <begin position="1"/>
        <end position="48"/>
    </location>
</feature>
<dbReference type="Pfam" id="PF07862">
    <property type="entry name" value="Nif11"/>
    <property type="match status" value="1"/>
</dbReference>
<organism evidence="2 3">
    <name type="scientific">Actinomadura chokoriensis</name>
    <dbReference type="NCBI Taxonomy" id="454156"/>
    <lineage>
        <taxon>Bacteria</taxon>
        <taxon>Bacillati</taxon>
        <taxon>Actinomycetota</taxon>
        <taxon>Actinomycetes</taxon>
        <taxon>Streptosporangiales</taxon>
        <taxon>Thermomonosporaceae</taxon>
        <taxon>Actinomadura</taxon>
    </lineage>
</organism>
<dbReference type="EMBL" id="JAXCEH010000019">
    <property type="protein sequence ID" value="MFA1557173.1"/>
    <property type="molecule type" value="Genomic_DNA"/>
</dbReference>
<dbReference type="InterPro" id="IPR012903">
    <property type="entry name" value="Nif11"/>
</dbReference>
<dbReference type="RefSeq" id="WP_371943915.1">
    <property type="nucleotide sequence ID" value="NZ_JAXCEH010000019.1"/>
</dbReference>
<name>A0ABV4R5M9_9ACTN</name>
<dbReference type="Proteomes" id="UP001569904">
    <property type="component" value="Unassembled WGS sequence"/>
</dbReference>
<evidence type="ECO:0000259" key="1">
    <source>
        <dbReference type="Pfam" id="PF07862"/>
    </source>
</evidence>
<keyword evidence="3" id="KW-1185">Reference proteome</keyword>
<proteinExistence type="predicted"/>
<evidence type="ECO:0000313" key="3">
    <source>
        <dbReference type="Proteomes" id="UP001569904"/>
    </source>
</evidence>
<sequence>MSVESCAAFLRVALQDGEVRQQMKAMTGVAEMVRFGRAHGYFFDGRDLAVASSAVDIPEAASAVRPAPAATEETSFYHHEYDMDQIPGFAAVIDELPALKIKPSTVDLARFDEEFRAEDLSSTSMVPGSAEYHRWRAGPGAQAGPASRRDFHLINLDEHVEHAGYDAYYAAKTRLVEALEKVFSGEVRLSGSMWYPPSSYRLWHTNEDQPGWRMYLIDFDEDFPDPEHTSFFRYQHPETRELITLPERPRLARFFKVEQDPDRLFWHCIVNPTRRHRWSFGCNVPDTWFADIAGRS</sequence>
<protein>
    <submittedName>
        <fullName evidence="2">Nif11-like leader peptide family natural product</fullName>
    </submittedName>
</protein>
<comment type="caution">
    <text evidence="2">The sequence shown here is derived from an EMBL/GenBank/DDBJ whole genome shotgun (WGS) entry which is preliminary data.</text>
</comment>